<feature type="region of interest" description="Disordered" evidence="1">
    <location>
        <begin position="362"/>
        <end position="384"/>
    </location>
</feature>
<feature type="region of interest" description="Disordered" evidence="1">
    <location>
        <begin position="61"/>
        <end position="233"/>
    </location>
</feature>
<dbReference type="Proteomes" id="UP000541558">
    <property type="component" value="Unassembled WGS sequence"/>
</dbReference>
<evidence type="ECO:0000313" key="3">
    <source>
        <dbReference type="Proteomes" id="UP000541558"/>
    </source>
</evidence>
<feature type="compositionally biased region" description="Acidic residues" evidence="1">
    <location>
        <begin position="485"/>
        <end position="500"/>
    </location>
</feature>
<proteinExistence type="predicted"/>
<reference evidence="2 3" key="1">
    <citation type="journal article" date="2020" name="ISME J.">
        <title>Uncovering the hidden diversity of litter-decomposition mechanisms in mushroom-forming fungi.</title>
        <authorList>
            <person name="Floudas D."/>
            <person name="Bentzer J."/>
            <person name="Ahren D."/>
            <person name="Johansson T."/>
            <person name="Persson P."/>
            <person name="Tunlid A."/>
        </authorList>
    </citation>
    <scope>NUCLEOTIDE SEQUENCE [LARGE SCALE GENOMIC DNA]</scope>
    <source>
        <strain evidence="2 3">CBS 175.51</strain>
    </source>
</reference>
<accession>A0A8H5B974</accession>
<organism evidence="2 3">
    <name type="scientific">Ephemerocybe angulata</name>
    <dbReference type="NCBI Taxonomy" id="980116"/>
    <lineage>
        <taxon>Eukaryota</taxon>
        <taxon>Fungi</taxon>
        <taxon>Dikarya</taxon>
        <taxon>Basidiomycota</taxon>
        <taxon>Agaricomycotina</taxon>
        <taxon>Agaricomycetes</taxon>
        <taxon>Agaricomycetidae</taxon>
        <taxon>Agaricales</taxon>
        <taxon>Agaricineae</taxon>
        <taxon>Psathyrellaceae</taxon>
        <taxon>Ephemerocybe</taxon>
    </lineage>
</organism>
<feature type="compositionally biased region" description="Low complexity" evidence="1">
    <location>
        <begin position="202"/>
        <end position="214"/>
    </location>
</feature>
<feature type="region of interest" description="Disordered" evidence="1">
    <location>
        <begin position="478"/>
        <end position="500"/>
    </location>
</feature>
<comment type="caution">
    <text evidence="2">The sequence shown here is derived from an EMBL/GenBank/DDBJ whole genome shotgun (WGS) entry which is preliminary data.</text>
</comment>
<evidence type="ECO:0000256" key="1">
    <source>
        <dbReference type="SAM" id="MobiDB-lite"/>
    </source>
</evidence>
<evidence type="ECO:0000313" key="2">
    <source>
        <dbReference type="EMBL" id="KAF5319099.1"/>
    </source>
</evidence>
<feature type="compositionally biased region" description="Basic residues" evidence="1">
    <location>
        <begin position="563"/>
        <end position="574"/>
    </location>
</feature>
<feature type="region of interest" description="Disordered" evidence="1">
    <location>
        <begin position="521"/>
        <end position="605"/>
    </location>
</feature>
<dbReference type="EMBL" id="JAACJK010000174">
    <property type="protein sequence ID" value="KAF5319099.1"/>
    <property type="molecule type" value="Genomic_DNA"/>
</dbReference>
<dbReference type="OrthoDB" id="10368114at2759"/>
<sequence>MLLFDAMTVFARKSRLASCAVSLASVSTAPKTPSSSTASGSLEAVSAPDVCASVVQVVEVSEPSSSGERGATSDDIFSSAPSSAPRSPERTRARHALLKCSTMPLSTSPKRVSRPPATSPARDSMSTSHMRRKRSCSSSSLAEHEGTIVFPTASEEAEKEAGCGVTSTEVKAHPDLQPPRKRARRSAVSVCRPCPVSPPRPQSSASSPDGSSTTPSPPRLRRSPSPPSTRSHHHISANLRFQASVYHTLVLHQEMVAEMASLFPSRPPSKDSEALELLQSQDSLLIARLYFTLLLSAVPVMALPRERAQRGLSNKLGLSDEEESCASLGGNAGLDLDADSGVASANESMEVDGAPEVQLRGPDEQLEAPSPPSPASDDGPVYAGPPFDSLAHMVAIMTIRYRSRVSNRPRHKSKSGSRSGAECIARSKLGLESITKEDLVAMLESVDEVRRACGFDELDVGEMMDIDGYGTRESALRSTCAEGEKESDDSELDPESEEDMEWRALRRDLLLAGTTSLTASTVSQPIPIRPPSPVPSQLDDDSKGPPLIRRMPIRDVTNVSGLKARRSSAGKKGKSPPSLRKPVPKINFPVHARAASGAPVSTGAR</sequence>
<gene>
    <name evidence="2" type="ORF">D9611_014115</name>
</gene>
<protein>
    <submittedName>
        <fullName evidence="2">Uncharacterized protein</fullName>
    </submittedName>
</protein>
<keyword evidence="3" id="KW-1185">Reference proteome</keyword>
<name>A0A8H5B974_9AGAR</name>
<dbReference type="AlphaFoldDB" id="A0A8H5B974"/>